<dbReference type="Pfam" id="PF01810">
    <property type="entry name" value="LysE"/>
    <property type="match status" value="1"/>
</dbReference>
<organism evidence="7 8">
    <name type="scientific">Oceanomicrobium pacificus</name>
    <dbReference type="NCBI Taxonomy" id="2692916"/>
    <lineage>
        <taxon>Bacteria</taxon>
        <taxon>Pseudomonadati</taxon>
        <taxon>Pseudomonadota</taxon>
        <taxon>Alphaproteobacteria</taxon>
        <taxon>Rhodobacterales</taxon>
        <taxon>Paracoccaceae</taxon>
        <taxon>Oceanomicrobium</taxon>
    </lineage>
</organism>
<gene>
    <name evidence="7" type="ORF">GSH16_05700</name>
</gene>
<evidence type="ECO:0000313" key="8">
    <source>
        <dbReference type="Proteomes" id="UP000436016"/>
    </source>
</evidence>
<reference evidence="7 8" key="1">
    <citation type="submission" date="2019-12" db="EMBL/GenBank/DDBJ databases">
        <title>Strain KN286 was isolated from seawater, which was collected from Caroline Seamount in the tropical western Pacific.</title>
        <authorList>
            <person name="Wang Q."/>
        </authorList>
    </citation>
    <scope>NUCLEOTIDE SEQUENCE [LARGE SCALE GENOMIC DNA]</scope>
    <source>
        <strain evidence="7 8">KN286</strain>
    </source>
</reference>
<sequence>MTVESMIAILGILGAAAWTPGPNNAMLAASAANYGFRRTLPHAQGVAWGFPLMIFCVALGLGQIFQAVPILHEVLRFGGAALLLWVAWRIATASGGLGSGRDGRPFTFFQAAAFQWVNPKAWVMCVSVVSQFVTGTAPLREAAILALIALSMSLTSAHGWAAFGAALQRVLNTPLRLRIFNIAMASFIALGVIYLFEDWFR</sequence>
<keyword evidence="5 6" id="KW-0472">Membrane</keyword>
<keyword evidence="2" id="KW-1003">Cell membrane</keyword>
<dbReference type="RefSeq" id="WP_160852749.1">
    <property type="nucleotide sequence ID" value="NZ_WUWG01000001.1"/>
</dbReference>
<dbReference type="PANTHER" id="PTHR30086:SF20">
    <property type="entry name" value="ARGININE EXPORTER PROTEIN ARGO-RELATED"/>
    <property type="match status" value="1"/>
</dbReference>
<proteinExistence type="predicted"/>
<evidence type="ECO:0000256" key="2">
    <source>
        <dbReference type="ARBA" id="ARBA00022475"/>
    </source>
</evidence>
<dbReference type="GO" id="GO:0033228">
    <property type="term" value="P:cysteine export across plasma membrane"/>
    <property type="evidence" value="ECO:0007669"/>
    <property type="project" value="TreeGrafter"/>
</dbReference>
<name>A0A6B0U1F2_9RHOB</name>
<dbReference type="PANTHER" id="PTHR30086">
    <property type="entry name" value="ARGININE EXPORTER PROTEIN ARGO"/>
    <property type="match status" value="1"/>
</dbReference>
<feature type="transmembrane region" description="Helical" evidence="6">
    <location>
        <begin position="46"/>
        <end position="65"/>
    </location>
</feature>
<evidence type="ECO:0000256" key="6">
    <source>
        <dbReference type="SAM" id="Phobius"/>
    </source>
</evidence>
<keyword evidence="4 6" id="KW-1133">Transmembrane helix</keyword>
<comment type="caution">
    <text evidence="7">The sequence shown here is derived from an EMBL/GenBank/DDBJ whole genome shotgun (WGS) entry which is preliminary data.</text>
</comment>
<feature type="transmembrane region" description="Helical" evidence="6">
    <location>
        <begin position="179"/>
        <end position="196"/>
    </location>
</feature>
<protein>
    <submittedName>
        <fullName evidence="7">LysE family transporter</fullName>
    </submittedName>
</protein>
<keyword evidence="8" id="KW-1185">Reference proteome</keyword>
<dbReference type="AlphaFoldDB" id="A0A6B0U1F2"/>
<dbReference type="GO" id="GO:0005886">
    <property type="term" value="C:plasma membrane"/>
    <property type="evidence" value="ECO:0007669"/>
    <property type="project" value="UniProtKB-SubCell"/>
</dbReference>
<evidence type="ECO:0000256" key="5">
    <source>
        <dbReference type="ARBA" id="ARBA00023136"/>
    </source>
</evidence>
<comment type="subcellular location">
    <subcellularLocation>
        <location evidence="1">Cell membrane</location>
        <topology evidence="1">Multi-pass membrane protein</topology>
    </subcellularLocation>
</comment>
<evidence type="ECO:0000256" key="3">
    <source>
        <dbReference type="ARBA" id="ARBA00022692"/>
    </source>
</evidence>
<evidence type="ECO:0000256" key="4">
    <source>
        <dbReference type="ARBA" id="ARBA00022989"/>
    </source>
</evidence>
<accession>A0A6B0U1F2</accession>
<evidence type="ECO:0000256" key="1">
    <source>
        <dbReference type="ARBA" id="ARBA00004651"/>
    </source>
</evidence>
<dbReference type="EMBL" id="WUWG01000001">
    <property type="protein sequence ID" value="MXU64931.1"/>
    <property type="molecule type" value="Genomic_DNA"/>
</dbReference>
<keyword evidence="3 6" id="KW-0812">Transmembrane</keyword>
<feature type="transmembrane region" description="Helical" evidence="6">
    <location>
        <begin position="77"/>
        <end position="97"/>
    </location>
</feature>
<evidence type="ECO:0000313" key="7">
    <source>
        <dbReference type="EMBL" id="MXU64931.1"/>
    </source>
</evidence>
<dbReference type="InterPro" id="IPR001123">
    <property type="entry name" value="LeuE-type"/>
</dbReference>
<dbReference type="Proteomes" id="UP000436016">
    <property type="component" value="Unassembled WGS sequence"/>
</dbReference>
<dbReference type="GO" id="GO:0015171">
    <property type="term" value="F:amino acid transmembrane transporter activity"/>
    <property type="evidence" value="ECO:0007669"/>
    <property type="project" value="TreeGrafter"/>
</dbReference>
<feature type="transmembrane region" description="Helical" evidence="6">
    <location>
        <begin position="142"/>
        <end position="167"/>
    </location>
</feature>